<feature type="transmembrane region" description="Helical" evidence="1">
    <location>
        <begin position="12"/>
        <end position="30"/>
    </location>
</feature>
<keyword evidence="3" id="KW-1185">Reference proteome</keyword>
<name>W0DI23_9AQUI</name>
<evidence type="ECO:0000313" key="2">
    <source>
        <dbReference type="EMBL" id="AHE96902.1"/>
    </source>
</evidence>
<evidence type="ECO:0000256" key="1">
    <source>
        <dbReference type="SAM" id="Phobius"/>
    </source>
</evidence>
<organism evidence="3">
    <name type="scientific">Thermocrinis ruber</name>
    <dbReference type="NCBI Taxonomy" id="75906"/>
    <lineage>
        <taxon>Bacteria</taxon>
        <taxon>Pseudomonadati</taxon>
        <taxon>Aquificota</taxon>
        <taxon>Aquificia</taxon>
        <taxon>Aquificales</taxon>
        <taxon>Aquificaceae</taxon>
        <taxon>Thermocrinis</taxon>
    </lineage>
</organism>
<keyword evidence="1" id="KW-0812">Transmembrane</keyword>
<sequence length="31" mass="3542">MLNIPKLSNAQIATLFIISSLDFSLRVYIFL</sequence>
<evidence type="ECO:0000313" key="3">
    <source>
        <dbReference type="Proteomes" id="UP000018914"/>
    </source>
</evidence>
<dbReference type="HOGENOM" id="CLU_3398965_0_0_0"/>
<dbReference type="STRING" id="75906.THERU_06780"/>
<keyword evidence="1" id="KW-1133">Transmembrane helix</keyword>
<proteinExistence type="predicted"/>
<dbReference type="EMBL" id="CP007028">
    <property type="protein sequence ID" value="AHE96902.1"/>
    <property type="molecule type" value="Genomic_DNA"/>
</dbReference>
<gene>
    <name evidence="2" type="ORF">THERU_06780</name>
</gene>
<reference evidence="2 3" key="1">
    <citation type="submission" date="2013-12" db="EMBL/GenBank/DDBJ databases">
        <authorList>
            <consortium name="DOE Joint Genome Institute"/>
            <person name="Eisen J."/>
            <person name="Huntemann M."/>
            <person name="Han J."/>
            <person name="Chen A."/>
            <person name="Kyrpides N."/>
            <person name="Mavromatis K."/>
            <person name="Markowitz V."/>
            <person name="Palaniappan K."/>
            <person name="Ivanova N."/>
            <person name="Schaumberg A."/>
            <person name="Pati A."/>
            <person name="Liolios K."/>
            <person name="Nordberg H.P."/>
            <person name="Cantor M.N."/>
            <person name="Hua S.X."/>
            <person name="Woyke T."/>
        </authorList>
    </citation>
    <scope>NUCLEOTIDE SEQUENCE [LARGE SCALE GENOMIC DNA]</scope>
    <source>
        <strain evidence="2 3">DSM 23557</strain>
    </source>
</reference>
<dbReference type="Proteomes" id="UP000018914">
    <property type="component" value="Chromosome"/>
</dbReference>
<accession>W0DI23</accession>
<keyword evidence="1" id="KW-0472">Membrane</keyword>
<dbReference type="AlphaFoldDB" id="W0DI23"/>
<protein>
    <submittedName>
        <fullName evidence="2">Uncharacterized protein</fullName>
    </submittedName>
</protein>
<dbReference type="KEGG" id="trd:THERU_06780"/>